<evidence type="ECO:0000259" key="6">
    <source>
        <dbReference type="Pfam" id="PF00496"/>
    </source>
</evidence>
<feature type="domain" description="Solute-binding protein family 5" evidence="6">
    <location>
        <begin position="76"/>
        <end position="418"/>
    </location>
</feature>
<proteinExistence type="inferred from homology"/>
<dbReference type="InterPro" id="IPR039424">
    <property type="entry name" value="SBP_5"/>
</dbReference>
<dbReference type="PANTHER" id="PTHR30290:SF9">
    <property type="entry name" value="OLIGOPEPTIDE-BINDING PROTEIN APPA"/>
    <property type="match status" value="1"/>
</dbReference>
<evidence type="ECO:0000313" key="7">
    <source>
        <dbReference type="EMBL" id="MDQ0391122.1"/>
    </source>
</evidence>
<reference evidence="7 8" key="1">
    <citation type="submission" date="2023-07" db="EMBL/GenBank/DDBJ databases">
        <title>Genomic Encyclopedia of Type Strains, Phase IV (KMG-IV): sequencing the most valuable type-strain genomes for metagenomic binning, comparative biology and taxonomic classification.</title>
        <authorList>
            <person name="Goeker M."/>
        </authorList>
    </citation>
    <scope>NUCLEOTIDE SEQUENCE [LARGE SCALE GENOMIC DNA]</scope>
    <source>
        <strain evidence="7 8">DSM 5896</strain>
    </source>
</reference>
<sequence length="508" mass="55060">MSKASAPVPFLKGAFLGALMVSAATLAPAQASTFRLGVFADALTIDPIASSDNASIWLELQVYDQLVRPSEDGTRLEPGIAESWTISPDGKQFRFKLRPDAKFSDGQPVTAADVAFSLQRASSEKSEWARFFKPITHYDVVDDHTIVMTLDKPFTPILNNLALFSASILPAKLVEAQGAAFFDHPIGSGPFVLKSWSRGQGQELEKNPNYWEKGKPAIDGASIEVVPEDNSRVLKLKAGELDAIINVPFNQAESLKSDPDVQVGVAPVFRIDLVQLNTTRKPFDNKAVRQALNYALDKAAIVKGILRGNAKPATSSIPVMAYHDSALKPYPLDLAKAKALLAEGGVPDGFKTSMLVSAGDATERQVASAIQASLKKIGVDVALQTIEDSSQFSTTKSGNYEMSLSYATSDTIDPDQLVGFTAVNPERANAFHTQWKSDRVNELYAAERATPDGPERGKQFQEIEQIVHDGAPFIFLYTPNAPYAARKNVSGFEVLPTANYSLKNVVVK</sequence>
<evidence type="ECO:0000256" key="2">
    <source>
        <dbReference type="ARBA" id="ARBA00005695"/>
    </source>
</evidence>
<feature type="signal peptide" evidence="5">
    <location>
        <begin position="1"/>
        <end position="31"/>
    </location>
</feature>
<name>A0ABU0F935_9HYPH</name>
<dbReference type="CDD" id="cd00995">
    <property type="entry name" value="PBP2_NikA_DppA_OppA_like"/>
    <property type="match status" value="1"/>
</dbReference>
<dbReference type="Gene3D" id="3.90.76.10">
    <property type="entry name" value="Dipeptide-binding Protein, Domain 1"/>
    <property type="match status" value="1"/>
</dbReference>
<keyword evidence="3" id="KW-0813">Transport</keyword>
<dbReference type="Gene3D" id="3.40.190.10">
    <property type="entry name" value="Periplasmic binding protein-like II"/>
    <property type="match status" value="1"/>
</dbReference>
<dbReference type="RefSeq" id="WP_307422949.1">
    <property type="nucleotide sequence ID" value="NZ_JAUSVK010000001.1"/>
</dbReference>
<dbReference type="Proteomes" id="UP001237448">
    <property type="component" value="Unassembled WGS sequence"/>
</dbReference>
<evidence type="ECO:0000256" key="3">
    <source>
        <dbReference type="ARBA" id="ARBA00022448"/>
    </source>
</evidence>
<dbReference type="InterPro" id="IPR030678">
    <property type="entry name" value="Peptide/Ni-bd"/>
</dbReference>
<evidence type="ECO:0000313" key="8">
    <source>
        <dbReference type="Proteomes" id="UP001237448"/>
    </source>
</evidence>
<dbReference type="Gene3D" id="3.10.105.10">
    <property type="entry name" value="Dipeptide-binding Protein, Domain 3"/>
    <property type="match status" value="1"/>
</dbReference>
<dbReference type="PIRSF" id="PIRSF002741">
    <property type="entry name" value="MppA"/>
    <property type="match status" value="1"/>
</dbReference>
<dbReference type="InterPro" id="IPR000914">
    <property type="entry name" value="SBP_5_dom"/>
</dbReference>
<comment type="caution">
    <text evidence="7">The sequence shown here is derived from an EMBL/GenBank/DDBJ whole genome shotgun (WGS) entry which is preliminary data.</text>
</comment>
<keyword evidence="8" id="KW-1185">Reference proteome</keyword>
<dbReference type="EMBL" id="JAUSVK010000001">
    <property type="protein sequence ID" value="MDQ0391122.1"/>
    <property type="molecule type" value="Genomic_DNA"/>
</dbReference>
<dbReference type="Pfam" id="PF00496">
    <property type="entry name" value="SBP_bac_5"/>
    <property type="match status" value="1"/>
</dbReference>
<evidence type="ECO:0000256" key="1">
    <source>
        <dbReference type="ARBA" id="ARBA00004418"/>
    </source>
</evidence>
<evidence type="ECO:0000256" key="4">
    <source>
        <dbReference type="ARBA" id="ARBA00022729"/>
    </source>
</evidence>
<protein>
    <submittedName>
        <fullName evidence="7">Peptide/nickel transport system substrate-binding protein</fullName>
    </submittedName>
</protein>
<accession>A0ABU0F935</accession>
<dbReference type="SUPFAM" id="SSF53850">
    <property type="entry name" value="Periplasmic binding protein-like II"/>
    <property type="match status" value="1"/>
</dbReference>
<comment type="subcellular location">
    <subcellularLocation>
        <location evidence="1">Periplasm</location>
    </subcellularLocation>
</comment>
<organism evidence="7 8">
    <name type="scientific">Labrys monachus</name>
    <dbReference type="NCBI Taxonomy" id="217067"/>
    <lineage>
        <taxon>Bacteria</taxon>
        <taxon>Pseudomonadati</taxon>
        <taxon>Pseudomonadota</taxon>
        <taxon>Alphaproteobacteria</taxon>
        <taxon>Hyphomicrobiales</taxon>
        <taxon>Xanthobacteraceae</taxon>
        <taxon>Labrys</taxon>
    </lineage>
</organism>
<dbReference type="PANTHER" id="PTHR30290">
    <property type="entry name" value="PERIPLASMIC BINDING COMPONENT OF ABC TRANSPORTER"/>
    <property type="match status" value="1"/>
</dbReference>
<comment type="similarity">
    <text evidence="2">Belongs to the bacterial solute-binding protein 5 family.</text>
</comment>
<keyword evidence="4 5" id="KW-0732">Signal</keyword>
<feature type="chain" id="PRO_5047021536" evidence="5">
    <location>
        <begin position="32"/>
        <end position="508"/>
    </location>
</feature>
<evidence type="ECO:0000256" key="5">
    <source>
        <dbReference type="SAM" id="SignalP"/>
    </source>
</evidence>
<gene>
    <name evidence="7" type="ORF">J3R73_000914</name>
</gene>